<dbReference type="AlphaFoldDB" id="A0A4Y2F829"/>
<evidence type="ECO:0000313" key="3">
    <source>
        <dbReference type="Proteomes" id="UP000499080"/>
    </source>
</evidence>
<name>A0A4Y2F829_ARAVE</name>
<dbReference type="Proteomes" id="UP000499080">
    <property type="component" value="Unassembled WGS sequence"/>
</dbReference>
<feature type="region of interest" description="Disordered" evidence="1">
    <location>
        <begin position="1"/>
        <end position="27"/>
    </location>
</feature>
<proteinExistence type="predicted"/>
<evidence type="ECO:0000313" key="2">
    <source>
        <dbReference type="EMBL" id="GBM37670.1"/>
    </source>
</evidence>
<dbReference type="EMBL" id="BGPR01000847">
    <property type="protein sequence ID" value="GBM37670.1"/>
    <property type="molecule type" value="Genomic_DNA"/>
</dbReference>
<keyword evidence="3" id="KW-1185">Reference proteome</keyword>
<comment type="caution">
    <text evidence="2">The sequence shown here is derived from an EMBL/GenBank/DDBJ whole genome shotgun (WGS) entry which is preliminary data.</text>
</comment>
<reference evidence="2 3" key="1">
    <citation type="journal article" date="2019" name="Sci. Rep.">
        <title>Orb-weaving spider Araneus ventricosus genome elucidates the spidroin gene catalogue.</title>
        <authorList>
            <person name="Kono N."/>
            <person name="Nakamura H."/>
            <person name="Ohtoshi R."/>
            <person name="Moran D.A.P."/>
            <person name="Shinohara A."/>
            <person name="Yoshida Y."/>
            <person name="Fujiwara M."/>
            <person name="Mori M."/>
            <person name="Tomita M."/>
            <person name="Arakawa K."/>
        </authorList>
    </citation>
    <scope>NUCLEOTIDE SEQUENCE [LARGE SCALE GENOMIC DNA]</scope>
</reference>
<sequence length="120" mass="13676">MECYGTKKQRKPPHQVKTASSMTDLPSRKQFPTLISFSHLLGNHPKKSQKDEQKALNFSAPSHFEHATEEYILVGIPILACFPPRYHSDASRCLSDRAMRSHGCDLKNPSVEDEYEAKKF</sequence>
<accession>A0A4Y2F829</accession>
<gene>
    <name evidence="2" type="ORF">AVEN_9958_1</name>
</gene>
<organism evidence="2 3">
    <name type="scientific">Araneus ventricosus</name>
    <name type="common">Orbweaver spider</name>
    <name type="synonym">Epeira ventricosa</name>
    <dbReference type="NCBI Taxonomy" id="182803"/>
    <lineage>
        <taxon>Eukaryota</taxon>
        <taxon>Metazoa</taxon>
        <taxon>Ecdysozoa</taxon>
        <taxon>Arthropoda</taxon>
        <taxon>Chelicerata</taxon>
        <taxon>Arachnida</taxon>
        <taxon>Araneae</taxon>
        <taxon>Araneomorphae</taxon>
        <taxon>Entelegynae</taxon>
        <taxon>Araneoidea</taxon>
        <taxon>Araneidae</taxon>
        <taxon>Araneus</taxon>
    </lineage>
</organism>
<protein>
    <submittedName>
        <fullName evidence="2">Uncharacterized protein</fullName>
    </submittedName>
</protein>
<evidence type="ECO:0000256" key="1">
    <source>
        <dbReference type="SAM" id="MobiDB-lite"/>
    </source>
</evidence>